<keyword evidence="1" id="KW-0472">Membrane</keyword>
<evidence type="ECO:0000256" key="1">
    <source>
        <dbReference type="SAM" id="Phobius"/>
    </source>
</evidence>
<accession>A0A1E5GK91</accession>
<dbReference type="InterPro" id="IPR025608">
    <property type="entry name" value="TcpE"/>
</dbReference>
<comment type="caution">
    <text evidence="2">The sequence shown here is derived from an EMBL/GenBank/DDBJ whole genome shotgun (WGS) entry which is preliminary data.</text>
</comment>
<dbReference type="Proteomes" id="UP000095094">
    <property type="component" value="Unassembled WGS sequence"/>
</dbReference>
<keyword evidence="1" id="KW-1133">Transmembrane helix</keyword>
<dbReference type="EMBL" id="MIJY01000023">
    <property type="protein sequence ID" value="OEG13146.1"/>
    <property type="molecule type" value="Genomic_DNA"/>
</dbReference>
<gene>
    <name evidence="2" type="ORF">BCR25_06570</name>
</gene>
<evidence type="ECO:0008006" key="4">
    <source>
        <dbReference type="Google" id="ProtNLM"/>
    </source>
</evidence>
<evidence type="ECO:0000313" key="3">
    <source>
        <dbReference type="Proteomes" id="UP000095094"/>
    </source>
</evidence>
<dbReference type="RefSeq" id="WP_069663844.1">
    <property type="nucleotide sequence ID" value="NZ_JBHUJJ010000001.1"/>
</dbReference>
<name>A0A1E5GK91_9ENTE</name>
<sequence>MKRNKQVFDYREPFNAPYMIREIAKNVRLPFVVYAQDFTIAMISFSVTFSFLIALLGFNQLTLLASVGVSYGMIQLFNKVEPDGKRVDIFVKDYLNYLVHYGLIKNVVYHEQLEKLNLEKAVYKKAIVKMK</sequence>
<reference evidence="3" key="1">
    <citation type="submission" date="2016-09" db="EMBL/GenBank/DDBJ databases">
        <authorList>
            <person name="Gulvik C.A."/>
        </authorList>
    </citation>
    <scope>NUCLEOTIDE SEQUENCE [LARGE SCALE GENOMIC DNA]</scope>
    <source>
        <strain evidence="3">LMG 8895</strain>
    </source>
</reference>
<protein>
    <recommendedName>
        <fullName evidence="4">Conjugal transfer protein</fullName>
    </recommendedName>
</protein>
<evidence type="ECO:0000313" key="2">
    <source>
        <dbReference type="EMBL" id="OEG13146.1"/>
    </source>
</evidence>
<organism evidence="2 3">
    <name type="scientific">Enterococcus termitis</name>
    <dbReference type="NCBI Taxonomy" id="332950"/>
    <lineage>
        <taxon>Bacteria</taxon>
        <taxon>Bacillati</taxon>
        <taxon>Bacillota</taxon>
        <taxon>Bacilli</taxon>
        <taxon>Lactobacillales</taxon>
        <taxon>Enterococcaceae</taxon>
        <taxon>Enterococcus</taxon>
    </lineage>
</organism>
<feature type="transmembrane region" description="Helical" evidence="1">
    <location>
        <begin position="31"/>
        <end position="55"/>
    </location>
</feature>
<dbReference type="AlphaFoldDB" id="A0A1E5GK91"/>
<proteinExistence type="predicted"/>
<dbReference type="Pfam" id="PF12648">
    <property type="entry name" value="TcpE"/>
    <property type="match status" value="1"/>
</dbReference>
<keyword evidence="1" id="KW-0812">Transmembrane</keyword>
<keyword evidence="3" id="KW-1185">Reference proteome</keyword>
<dbReference type="OrthoDB" id="2179344at2"/>